<dbReference type="InterPro" id="IPR004387">
    <property type="entry name" value="Pept_M50_Zn"/>
</dbReference>
<evidence type="ECO:0000259" key="12">
    <source>
        <dbReference type="SMART" id="SM00228"/>
    </source>
</evidence>
<feature type="transmembrane region" description="Helical" evidence="11">
    <location>
        <begin position="21"/>
        <end position="38"/>
    </location>
</feature>
<dbReference type="AlphaFoldDB" id="C7LXX8"/>
<dbReference type="SUPFAM" id="SSF50156">
    <property type="entry name" value="PDZ domain-like"/>
    <property type="match status" value="1"/>
</dbReference>
<dbReference type="PANTHER" id="PTHR42837">
    <property type="entry name" value="REGULATOR OF SIGMA-E PROTEASE RSEP"/>
    <property type="match status" value="1"/>
</dbReference>
<evidence type="ECO:0000256" key="8">
    <source>
        <dbReference type="ARBA" id="ARBA00022989"/>
    </source>
</evidence>
<evidence type="ECO:0000256" key="11">
    <source>
        <dbReference type="SAM" id="Phobius"/>
    </source>
</evidence>
<evidence type="ECO:0000256" key="6">
    <source>
        <dbReference type="ARBA" id="ARBA00022801"/>
    </source>
</evidence>
<name>C7LXX8_ACIFD</name>
<dbReference type="Proteomes" id="UP000000771">
    <property type="component" value="Chromosome"/>
</dbReference>
<dbReference type="HOGENOM" id="CLU_025778_1_2_11"/>
<keyword evidence="14" id="KW-1185">Reference proteome</keyword>
<keyword evidence="5 11" id="KW-0812">Transmembrane</keyword>
<dbReference type="KEGG" id="afo:Afer_0632"/>
<reference evidence="13" key="2">
    <citation type="submission" date="2009-05" db="EMBL/GenBank/DDBJ databases">
        <title>The complete genome of Acidimicrobium ferrooxidans DSM 10331.</title>
        <authorList>
            <consortium name="US DOE Joint Genome Institute (JGI-PGF)"/>
            <person name="Lucas S."/>
            <person name="Copeland A."/>
            <person name="Lapidus A."/>
            <person name="Glavina del Rio T."/>
            <person name="Dalin E."/>
            <person name="Tice H."/>
            <person name="Bruce D."/>
            <person name="Goodwin L."/>
            <person name="Pitluck S."/>
            <person name="Kyrpides N."/>
            <person name="Mavromatis K."/>
            <person name="Mikhailova N."/>
            <person name="Clum A."/>
            <person name="Larimer F."/>
            <person name="Land M."/>
            <person name="Hauser L."/>
            <person name="Markowitz V."/>
            <person name="Cheng J.-F."/>
            <person name="Hugenholtz P."/>
            <person name="Woyke T."/>
            <person name="Wu D."/>
            <person name="Lang E."/>
            <person name="Spring S."/>
            <person name="Klenk H.-P."/>
            <person name="Eisen J.A."/>
        </authorList>
    </citation>
    <scope>NUCLEOTIDE SEQUENCE</scope>
    <source>
        <strain>DSM 10331</strain>
    </source>
</reference>
<gene>
    <name evidence="13" type="ordered locus">Afer_0632</name>
</gene>
<keyword evidence="10 11" id="KW-0472">Membrane</keyword>
<feature type="transmembrane region" description="Helical" evidence="11">
    <location>
        <begin position="349"/>
        <end position="378"/>
    </location>
</feature>
<comment type="similarity">
    <text evidence="3">Belongs to the peptidase M50B family.</text>
</comment>
<dbReference type="CDD" id="cd05709">
    <property type="entry name" value="S2P-M50"/>
    <property type="match status" value="1"/>
</dbReference>
<proteinExistence type="inferred from homology"/>
<feature type="transmembrane region" description="Helical" evidence="11">
    <location>
        <begin position="399"/>
        <end position="417"/>
    </location>
</feature>
<dbReference type="InterPro" id="IPR036034">
    <property type="entry name" value="PDZ_sf"/>
</dbReference>
<evidence type="ECO:0000256" key="10">
    <source>
        <dbReference type="ARBA" id="ARBA00023136"/>
    </source>
</evidence>
<evidence type="ECO:0000256" key="3">
    <source>
        <dbReference type="ARBA" id="ARBA00007931"/>
    </source>
</evidence>
<dbReference type="InterPro" id="IPR008915">
    <property type="entry name" value="Peptidase_M50"/>
</dbReference>
<dbReference type="STRING" id="525909.Afer_0632"/>
<evidence type="ECO:0000313" key="13">
    <source>
        <dbReference type="EMBL" id="ACU53586.1"/>
    </source>
</evidence>
<keyword evidence="7" id="KW-0862">Zinc</keyword>
<evidence type="ECO:0000256" key="9">
    <source>
        <dbReference type="ARBA" id="ARBA00023049"/>
    </source>
</evidence>
<evidence type="ECO:0000256" key="1">
    <source>
        <dbReference type="ARBA" id="ARBA00001947"/>
    </source>
</evidence>
<comment type="cofactor">
    <cofactor evidence="1">
        <name>Zn(2+)</name>
        <dbReference type="ChEBI" id="CHEBI:29105"/>
    </cofactor>
</comment>
<accession>C7LXX8</accession>
<dbReference type="PANTHER" id="PTHR42837:SF2">
    <property type="entry name" value="MEMBRANE METALLOPROTEASE ARASP2, CHLOROPLASTIC-RELATED"/>
    <property type="match status" value="1"/>
</dbReference>
<comment type="subcellular location">
    <subcellularLocation>
        <location evidence="2">Membrane</location>
        <topology evidence="2">Multi-pass membrane protein</topology>
    </subcellularLocation>
</comment>
<dbReference type="SMART" id="SM00228">
    <property type="entry name" value="PDZ"/>
    <property type="match status" value="1"/>
</dbReference>
<keyword evidence="4" id="KW-0645">Protease</keyword>
<feature type="domain" description="PDZ" evidence="12">
    <location>
        <begin position="151"/>
        <end position="226"/>
    </location>
</feature>
<dbReference type="GO" id="GO:0016020">
    <property type="term" value="C:membrane"/>
    <property type="evidence" value="ECO:0007669"/>
    <property type="project" value="UniProtKB-SubCell"/>
</dbReference>
<dbReference type="OrthoDB" id="9782003at2"/>
<dbReference type="EMBL" id="CP001631">
    <property type="protein sequence ID" value="ACU53586.1"/>
    <property type="molecule type" value="Genomic_DNA"/>
</dbReference>
<dbReference type="GO" id="GO:0004222">
    <property type="term" value="F:metalloendopeptidase activity"/>
    <property type="evidence" value="ECO:0007669"/>
    <property type="project" value="InterPro"/>
</dbReference>
<evidence type="ECO:0000256" key="4">
    <source>
        <dbReference type="ARBA" id="ARBA00022670"/>
    </source>
</evidence>
<dbReference type="eggNOG" id="COG0750">
    <property type="taxonomic scope" value="Bacteria"/>
</dbReference>
<evidence type="ECO:0000256" key="2">
    <source>
        <dbReference type="ARBA" id="ARBA00004141"/>
    </source>
</evidence>
<sequence length="428" mass="45375">MAEEMEAPTLQEARSFSGRRLAELVVVLVAIIAIAQHAHALGTLAVVAAIVAMVVLHELGHYLVARWSRMEVTEFFVGFGPRIFSWHRKGIEYGLKAILVGGYVRITGMTSAEEVPPEREARTYRSSTFPRRVAVSVAGSVMHFVVAFGMLWYLFSGVGTYASRGVVIEGVAHIPGVVTPAERIGLRAGDTILAVDGHRNPTLAAFASSISHHPGTPVRLVVETPGGRVVSRTAVPIPATMVARYDAAYHSLGSQGVLGVVVAPPVERSSLVGGVVPSARALWSLAGASVSGLVSHFTPHGIATYVSEVTHPSANPTSAKSASRFESPVGIVQLASDAVAAGTGAVLELLVLINVFVGIFNMVPLLPLDGGHVAIAIYERIRSRRGRAYHADVLKLMPITYAVIAVILFLGVTALYLDITHPVPNPFS</sequence>
<reference evidence="13" key="1">
    <citation type="journal article" date="2009" name="Stand. Genomic Sci.">
        <title>Complete genome sequence of Acidimicrobium ferrooxidans type strain (ICP).</title>
        <authorList>
            <person name="Clum A."/>
            <person name="Nolan M."/>
            <person name="Lang E."/>
            <person name="Glavina Del Rio T."/>
            <person name="Tice H."/>
            <person name="Copeland A."/>
            <person name="Cheng J.F."/>
            <person name="Lucas S."/>
            <person name="Chen F."/>
            <person name="Bruce D."/>
            <person name="Goodwin L."/>
            <person name="Pitluck S."/>
            <person name="Ivanova N."/>
            <person name="Mavrommatis K."/>
            <person name="Mikhailova N."/>
            <person name="Pati A."/>
            <person name="Chen A."/>
            <person name="Palaniappan K."/>
            <person name="Goker M."/>
            <person name="Spring S."/>
            <person name="Land M."/>
            <person name="Hauser L."/>
            <person name="Chang Y.J."/>
            <person name="Jeffries C.C."/>
            <person name="Chain P."/>
            <person name="Bristow J."/>
            <person name="Eisen J.A."/>
            <person name="Markowitz V."/>
            <person name="Hugenholtz P."/>
            <person name="Kyrpides N.C."/>
            <person name="Klenk H.P."/>
            <person name="Lapidus A."/>
        </authorList>
    </citation>
    <scope>NUCLEOTIDE SEQUENCE [LARGE SCALE GENOMIC DNA]</scope>
    <source>
        <strain evidence="13">DSM 10331</strain>
    </source>
</reference>
<dbReference type="Pfam" id="PF17820">
    <property type="entry name" value="PDZ_6"/>
    <property type="match status" value="1"/>
</dbReference>
<dbReference type="CDD" id="cd06163">
    <property type="entry name" value="S2P-M50_PDZ_RseP-like"/>
    <property type="match status" value="1"/>
</dbReference>
<dbReference type="InterPro" id="IPR041489">
    <property type="entry name" value="PDZ_6"/>
</dbReference>
<keyword evidence="9" id="KW-0482">Metalloprotease</keyword>
<dbReference type="Gene3D" id="2.30.42.10">
    <property type="match status" value="1"/>
</dbReference>
<protein>
    <submittedName>
        <fullName evidence="13">Peptidase M50</fullName>
    </submittedName>
</protein>
<evidence type="ECO:0000256" key="7">
    <source>
        <dbReference type="ARBA" id="ARBA00022833"/>
    </source>
</evidence>
<keyword evidence="8 11" id="KW-1133">Transmembrane helix</keyword>
<dbReference type="RefSeq" id="WP_015798081.1">
    <property type="nucleotide sequence ID" value="NC_013124.1"/>
</dbReference>
<dbReference type="InterPro" id="IPR001478">
    <property type="entry name" value="PDZ"/>
</dbReference>
<feature type="transmembrane region" description="Helical" evidence="11">
    <location>
        <begin position="133"/>
        <end position="155"/>
    </location>
</feature>
<keyword evidence="6" id="KW-0378">Hydrolase</keyword>
<dbReference type="GO" id="GO:0006508">
    <property type="term" value="P:proteolysis"/>
    <property type="evidence" value="ECO:0007669"/>
    <property type="project" value="UniProtKB-KW"/>
</dbReference>
<evidence type="ECO:0000256" key="5">
    <source>
        <dbReference type="ARBA" id="ARBA00022692"/>
    </source>
</evidence>
<organism evidence="13 14">
    <name type="scientific">Acidimicrobium ferrooxidans (strain DSM 10331 / JCM 15462 / NBRC 103882 / ICP)</name>
    <dbReference type="NCBI Taxonomy" id="525909"/>
    <lineage>
        <taxon>Bacteria</taxon>
        <taxon>Bacillati</taxon>
        <taxon>Actinomycetota</taxon>
        <taxon>Acidimicrobiia</taxon>
        <taxon>Acidimicrobiales</taxon>
        <taxon>Acidimicrobiaceae</taxon>
        <taxon>Acidimicrobium</taxon>
    </lineage>
</organism>
<feature type="transmembrane region" description="Helical" evidence="11">
    <location>
        <begin position="44"/>
        <end position="64"/>
    </location>
</feature>
<evidence type="ECO:0000313" key="14">
    <source>
        <dbReference type="Proteomes" id="UP000000771"/>
    </source>
</evidence>
<dbReference type="Pfam" id="PF02163">
    <property type="entry name" value="Peptidase_M50"/>
    <property type="match status" value="1"/>
</dbReference>